<dbReference type="EMBL" id="CAXKWB010022344">
    <property type="protein sequence ID" value="CAL4124264.1"/>
    <property type="molecule type" value="Genomic_DNA"/>
</dbReference>
<evidence type="ECO:0000313" key="3">
    <source>
        <dbReference type="Proteomes" id="UP001497623"/>
    </source>
</evidence>
<organism evidence="2 3">
    <name type="scientific">Meganyctiphanes norvegica</name>
    <name type="common">Northern krill</name>
    <name type="synonym">Thysanopoda norvegica</name>
    <dbReference type="NCBI Taxonomy" id="48144"/>
    <lineage>
        <taxon>Eukaryota</taxon>
        <taxon>Metazoa</taxon>
        <taxon>Ecdysozoa</taxon>
        <taxon>Arthropoda</taxon>
        <taxon>Crustacea</taxon>
        <taxon>Multicrustacea</taxon>
        <taxon>Malacostraca</taxon>
        <taxon>Eumalacostraca</taxon>
        <taxon>Eucarida</taxon>
        <taxon>Euphausiacea</taxon>
        <taxon>Euphausiidae</taxon>
        <taxon>Meganyctiphanes</taxon>
    </lineage>
</organism>
<keyword evidence="1" id="KW-0732">Signal</keyword>
<accession>A0AAV2RJT9</accession>
<reference evidence="2 3" key="1">
    <citation type="submission" date="2024-05" db="EMBL/GenBank/DDBJ databases">
        <authorList>
            <person name="Wallberg A."/>
        </authorList>
    </citation>
    <scope>NUCLEOTIDE SEQUENCE [LARGE SCALE GENOMIC DNA]</scope>
</reference>
<proteinExistence type="predicted"/>
<feature type="chain" id="PRO_5043999435" evidence="1">
    <location>
        <begin position="21"/>
        <end position="225"/>
    </location>
</feature>
<keyword evidence="3" id="KW-1185">Reference proteome</keyword>
<comment type="caution">
    <text evidence="2">The sequence shown here is derived from an EMBL/GenBank/DDBJ whole genome shotgun (WGS) entry which is preliminary data.</text>
</comment>
<feature type="signal peptide" evidence="1">
    <location>
        <begin position="1"/>
        <end position="20"/>
    </location>
</feature>
<name>A0AAV2RJT9_MEGNR</name>
<dbReference type="AlphaFoldDB" id="A0AAV2RJT9"/>
<dbReference type="Proteomes" id="UP001497623">
    <property type="component" value="Unassembled WGS sequence"/>
</dbReference>
<sequence length="225" mass="24200">MQASVINLLAVIGLFNGITAQYYNTPVPVNPVRPNPVNPVNPLTPGPAVGPEVVTRTVTVTPTLAETIFNVQTSTTRVTETRTVTQLRNVDVINTDYDRSTVTIQQTTTNRRIQPVPGNDVTTNVRSTSVQVSVSTEVVPLASTVVFTNTVTAFVTRTQSSLVNSVVTHTKCDDIELVTVPSFVNIVVTQTSNVFVTNFITSTIVVTSIATQEPATTNPIPNISY</sequence>
<gene>
    <name evidence="2" type="ORF">MNOR_LOCUS24379</name>
</gene>
<protein>
    <submittedName>
        <fullName evidence="2">Uncharacterized protein</fullName>
    </submittedName>
</protein>
<evidence type="ECO:0000256" key="1">
    <source>
        <dbReference type="SAM" id="SignalP"/>
    </source>
</evidence>
<evidence type="ECO:0000313" key="2">
    <source>
        <dbReference type="EMBL" id="CAL4124264.1"/>
    </source>
</evidence>